<keyword evidence="6" id="KW-1133">Transmembrane helix</keyword>
<dbReference type="InterPro" id="IPR013210">
    <property type="entry name" value="LRR_N_plant-typ"/>
</dbReference>
<evidence type="ECO:0000256" key="3">
    <source>
        <dbReference type="ARBA" id="ARBA00022692"/>
    </source>
</evidence>
<evidence type="ECO:0000259" key="11">
    <source>
        <dbReference type="Pfam" id="PF08263"/>
    </source>
</evidence>
<evidence type="ECO:0000256" key="9">
    <source>
        <dbReference type="ARBA" id="ARBA00023180"/>
    </source>
</evidence>
<evidence type="ECO:0000256" key="8">
    <source>
        <dbReference type="ARBA" id="ARBA00023170"/>
    </source>
</evidence>
<keyword evidence="13" id="KW-1185">Reference proteome</keyword>
<sequence length="103" mass="11613">MNTTFVLLLNLLYLLLITESISLEAVPSNSIAVNANVRCIEIERVALQKFRKGLKDPFSRLSSWVGQDCCNWEGIGCNNQTSNVVKLDLGRRAPKYILEKNGW</sequence>
<feature type="domain" description="Leucine-rich repeat-containing N-terminal plant-type" evidence="11">
    <location>
        <begin position="43"/>
        <end position="78"/>
    </location>
</feature>
<evidence type="ECO:0000256" key="5">
    <source>
        <dbReference type="ARBA" id="ARBA00022737"/>
    </source>
</evidence>
<keyword evidence="9" id="KW-0325">Glycoprotein</keyword>
<dbReference type="Pfam" id="PF08263">
    <property type="entry name" value="LRRNT_2"/>
    <property type="match status" value="1"/>
</dbReference>
<dbReference type="Gene3D" id="3.80.10.10">
    <property type="entry name" value="Ribonuclease Inhibitor"/>
    <property type="match status" value="1"/>
</dbReference>
<dbReference type="PANTHER" id="PTHR48063">
    <property type="entry name" value="LRR RECEPTOR-LIKE KINASE"/>
    <property type="match status" value="1"/>
</dbReference>
<evidence type="ECO:0000256" key="4">
    <source>
        <dbReference type="ARBA" id="ARBA00022729"/>
    </source>
</evidence>
<evidence type="ECO:0000313" key="12">
    <source>
        <dbReference type="EMBL" id="KAK7821535.1"/>
    </source>
</evidence>
<accession>A0AAW0J495</accession>
<comment type="subcellular location">
    <subcellularLocation>
        <location evidence="1">Membrane</location>
        <topology evidence="1">Single-pass type I membrane protein</topology>
    </subcellularLocation>
</comment>
<dbReference type="GO" id="GO:0016020">
    <property type="term" value="C:membrane"/>
    <property type="evidence" value="ECO:0007669"/>
    <property type="project" value="UniProtKB-SubCell"/>
</dbReference>
<evidence type="ECO:0000256" key="10">
    <source>
        <dbReference type="SAM" id="SignalP"/>
    </source>
</evidence>
<dbReference type="InterPro" id="IPR046956">
    <property type="entry name" value="RLP23-like"/>
</dbReference>
<feature type="signal peptide" evidence="10">
    <location>
        <begin position="1"/>
        <end position="20"/>
    </location>
</feature>
<organism evidence="12 13">
    <name type="scientific">Quercus suber</name>
    <name type="common">Cork oak</name>
    <dbReference type="NCBI Taxonomy" id="58331"/>
    <lineage>
        <taxon>Eukaryota</taxon>
        <taxon>Viridiplantae</taxon>
        <taxon>Streptophyta</taxon>
        <taxon>Embryophyta</taxon>
        <taxon>Tracheophyta</taxon>
        <taxon>Spermatophyta</taxon>
        <taxon>Magnoliopsida</taxon>
        <taxon>eudicotyledons</taxon>
        <taxon>Gunneridae</taxon>
        <taxon>Pentapetalae</taxon>
        <taxon>rosids</taxon>
        <taxon>fabids</taxon>
        <taxon>Fagales</taxon>
        <taxon>Fagaceae</taxon>
        <taxon>Quercus</taxon>
    </lineage>
</organism>
<evidence type="ECO:0000256" key="1">
    <source>
        <dbReference type="ARBA" id="ARBA00004479"/>
    </source>
</evidence>
<name>A0AAW0J495_QUESU</name>
<keyword evidence="8" id="KW-0675">Receptor</keyword>
<dbReference type="PANTHER" id="PTHR48063:SF29">
    <property type="entry name" value="LRR RECEPTOR-LIKE KINASE FAMILY PROTEIN"/>
    <property type="match status" value="1"/>
</dbReference>
<keyword evidence="3" id="KW-0812">Transmembrane</keyword>
<keyword evidence="7" id="KW-0472">Membrane</keyword>
<keyword evidence="5" id="KW-0677">Repeat</keyword>
<dbReference type="AlphaFoldDB" id="A0AAW0J495"/>
<gene>
    <name evidence="12" type="primary">EIX2_94</name>
    <name evidence="12" type="ORF">CFP56_037599</name>
</gene>
<dbReference type="EMBL" id="PKMF04000699">
    <property type="protein sequence ID" value="KAK7821535.1"/>
    <property type="molecule type" value="Genomic_DNA"/>
</dbReference>
<reference evidence="12 13" key="1">
    <citation type="journal article" date="2018" name="Sci. Data">
        <title>The draft genome sequence of cork oak.</title>
        <authorList>
            <person name="Ramos A.M."/>
            <person name="Usie A."/>
            <person name="Barbosa P."/>
            <person name="Barros P.M."/>
            <person name="Capote T."/>
            <person name="Chaves I."/>
            <person name="Simoes F."/>
            <person name="Abreu I."/>
            <person name="Carrasquinho I."/>
            <person name="Faro C."/>
            <person name="Guimaraes J.B."/>
            <person name="Mendonca D."/>
            <person name="Nobrega F."/>
            <person name="Rodrigues L."/>
            <person name="Saibo N.J.M."/>
            <person name="Varela M.C."/>
            <person name="Egas C."/>
            <person name="Matos J."/>
            <person name="Miguel C.M."/>
            <person name="Oliveira M.M."/>
            <person name="Ricardo C.P."/>
            <person name="Goncalves S."/>
        </authorList>
    </citation>
    <scope>NUCLEOTIDE SEQUENCE [LARGE SCALE GENOMIC DNA]</scope>
    <source>
        <strain evidence="13">cv. HL8</strain>
    </source>
</reference>
<evidence type="ECO:0000256" key="7">
    <source>
        <dbReference type="ARBA" id="ARBA00023136"/>
    </source>
</evidence>
<keyword evidence="4 10" id="KW-0732">Signal</keyword>
<protein>
    <submittedName>
        <fullName evidence="12">Receptor-like protein eix2</fullName>
    </submittedName>
</protein>
<comment type="caution">
    <text evidence="12">The sequence shown here is derived from an EMBL/GenBank/DDBJ whole genome shotgun (WGS) entry which is preliminary data.</text>
</comment>
<evidence type="ECO:0000256" key="2">
    <source>
        <dbReference type="ARBA" id="ARBA00022614"/>
    </source>
</evidence>
<keyword evidence="2" id="KW-0433">Leucine-rich repeat</keyword>
<evidence type="ECO:0000256" key="6">
    <source>
        <dbReference type="ARBA" id="ARBA00022989"/>
    </source>
</evidence>
<evidence type="ECO:0000313" key="13">
    <source>
        <dbReference type="Proteomes" id="UP000237347"/>
    </source>
</evidence>
<dbReference type="Proteomes" id="UP000237347">
    <property type="component" value="Unassembled WGS sequence"/>
</dbReference>
<dbReference type="InterPro" id="IPR032675">
    <property type="entry name" value="LRR_dom_sf"/>
</dbReference>
<proteinExistence type="predicted"/>
<feature type="chain" id="PRO_5043463277" evidence="10">
    <location>
        <begin position="21"/>
        <end position="103"/>
    </location>
</feature>